<dbReference type="AlphaFoldDB" id="A0A5E6PRB8"/>
<reference evidence="1 2" key="1">
    <citation type="submission" date="2019-09" db="EMBL/GenBank/DDBJ databases">
        <authorList>
            <person name="Chandra G."/>
            <person name="Truman W A."/>
        </authorList>
    </citation>
    <scope>NUCLEOTIDE SEQUENCE [LARGE SCALE GENOMIC DNA]</scope>
    <source>
        <strain evidence="1">PS645</strain>
    </source>
</reference>
<sequence length="69" mass="7741">MISIEDFRIKSHELLIEMDAATMGMMVLVSSRCVSGPAWEEATLRHHNACEGWNEFLNSPDPVLTPVPE</sequence>
<evidence type="ECO:0000313" key="2">
    <source>
        <dbReference type="Proteomes" id="UP000325607"/>
    </source>
</evidence>
<gene>
    <name evidence="1" type="ORF">PS645_00470</name>
</gene>
<dbReference type="RefSeq" id="WP_150578987.1">
    <property type="nucleotide sequence ID" value="NZ_CABVGX010000002.1"/>
</dbReference>
<name>A0A5E6PRB8_PSEFL</name>
<accession>A0A5E6PRB8</accession>
<dbReference type="OrthoDB" id="7025885at2"/>
<dbReference type="EMBL" id="CABVGX010000002">
    <property type="protein sequence ID" value="VVM45368.1"/>
    <property type="molecule type" value="Genomic_DNA"/>
</dbReference>
<evidence type="ECO:0000313" key="1">
    <source>
        <dbReference type="EMBL" id="VVM45368.1"/>
    </source>
</evidence>
<proteinExistence type="predicted"/>
<dbReference type="Proteomes" id="UP000325607">
    <property type="component" value="Unassembled WGS sequence"/>
</dbReference>
<protein>
    <submittedName>
        <fullName evidence="1">Uncharacterized protein</fullName>
    </submittedName>
</protein>
<organism evidence="1 2">
    <name type="scientific">Pseudomonas fluorescens</name>
    <dbReference type="NCBI Taxonomy" id="294"/>
    <lineage>
        <taxon>Bacteria</taxon>
        <taxon>Pseudomonadati</taxon>
        <taxon>Pseudomonadota</taxon>
        <taxon>Gammaproteobacteria</taxon>
        <taxon>Pseudomonadales</taxon>
        <taxon>Pseudomonadaceae</taxon>
        <taxon>Pseudomonas</taxon>
    </lineage>
</organism>